<protein>
    <submittedName>
        <fullName evidence="1">Uncharacterized protein</fullName>
    </submittedName>
</protein>
<evidence type="ECO:0000313" key="2">
    <source>
        <dbReference type="Proteomes" id="UP000244741"/>
    </source>
</evidence>
<organism evidence="1 2">
    <name type="scientific">Aeromonas phage AhSzq-1</name>
    <dbReference type="NCBI Taxonomy" id="2138298"/>
    <lineage>
        <taxon>Viruses</taxon>
        <taxon>Duplodnaviria</taxon>
        <taxon>Heunggongvirae</taxon>
        <taxon>Uroviricota</taxon>
        <taxon>Caudoviricetes</taxon>
        <taxon>Demerecviridae</taxon>
        <taxon>Shenzhenvirus</taxon>
        <taxon>Shenzhenvirus AhSzq1</taxon>
    </lineage>
</organism>
<evidence type="ECO:0000313" key="1">
    <source>
        <dbReference type="EMBL" id="AVR75904.1"/>
    </source>
</evidence>
<reference evidence="1 2" key="1">
    <citation type="submission" date="2017-12" db="EMBL/GenBank/DDBJ databases">
        <title>Genomic characterization of T5-related Aeromonas hydrophila phages AhSzq-1 and AhSzw-1 and proposal to be two new species.</title>
        <authorList>
            <person name="Chen L."/>
            <person name="Yuan S."/>
            <person name="Ma Y."/>
        </authorList>
    </citation>
    <scope>NUCLEOTIDE SEQUENCE [LARGE SCALE GENOMIC DNA]</scope>
    <source>
        <strain evidence="1">Seawater</strain>
    </source>
</reference>
<dbReference type="EMBL" id="MG676224">
    <property type="protein sequence ID" value="AVR75904.1"/>
    <property type="molecule type" value="Genomic_DNA"/>
</dbReference>
<sequence>MKVLVSYMFRANSMEIVHGHTDLEMSYWDTKAVTEKLGEIQGVAPTSIILTSVFHIPAPRFTQVEKDNLKHWVQLASEFIESDDDVQYEVIQNLIKELNE</sequence>
<gene>
    <name evidence="1" type="ORF">AhSzq1_11</name>
</gene>
<proteinExistence type="predicted"/>
<name>A0A2R4ALH5_9CAUD</name>
<keyword evidence="2" id="KW-1185">Reference proteome</keyword>
<accession>A0A2R4ALH5</accession>
<dbReference type="Proteomes" id="UP000244741">
    <property type="component" value="Segment"/>
</dbReference>